<sequence>MADSSMRQTGCKELGDAMISKQSKNEMNKSISMTGNECTFISHSYIERVLWTAAISLSGNRPLIRNYEGLERVDEPWLELLDFMKRV</sequence>
<gene>
    <name evidence="1" type="ORF">CY34DRAFT_720102</name>
</gene>
<reference evidence="1 2" key="1">
    <citation type="submission" date="2014-04" db="EMBL/GenBank/DDBJ databases">
        <authorList>
            <consortium name="DOE Joint Genome Institute"/>
            <person name="Kuo A."/>
            <person name="Ruytinx J."/>
            <person name="Rineau F."/>
            <person name="Colpaert J."/>
            <person name="Kohler A."/>
            <person name="Nagy L.G."/>
            <person name="Floudas D."/>
            <person name="Copeland A."/>
            <person name="Barry K.W."/>
            <person name="Cichocki N."/>
            <person name="Veneault-Fourrey C."/>
            <person name="LaButti K."/>
            <person name="Lindquist E.A."/>
            <person name="Lipzen A."/>
            <person name="Lundell T."/>
            <person name="Morin E."/>
            <person name="Murat C."/>
            <person name="Sun H."/>
            <person name="Tunlid A."/>
            <person name="Henrissat B."/>
            <person name="Grigoriev I.V."/>
            <person name="Hibbett D.S."/>
            <person name="Martin F."/>
            <person name="Nordberg H.P."/>
            <person name="Cantor M.N."/>
            <person name="Hua S.X."/>
        </authorList>
    </citation>
    <scope>NUCLEOTIDE SEQUENCE [LARGE SCALE GENOMIC DNA]</scope>
    <source>
        <strain evidence="1 2">UH-Slu-Lm8-n1</strain>
    </source>
</reference>
<dbReference type="AlphaFoldDB" id="A0A0C9Z6W6"/>
<organism evidence="1 2">
    <name type="scientific">Suillus luteus UH-Slu-Lm8-n1</name>
    <dbReference type="NCBI Taxonomy" id="930992"/>
    <lineage>
        <taxon>Eukaryota</taxon>
        <taxon>Fungi</taxon>
        <taxon>Dikarya</taxon>
        <taxon>Basidiomycota</taxon>
        <taxon>Agaricomycotina</taxon>
        <taxon>Agaricomycetes</taxon>
        <taxon>Agaricomycetidae</taxon>
        <taxon>Boletales</taxon>
        <taxon>Suillineae</taxon>
        <taxon>Suillaceae</taxon>
        <taxon>Suillus</taxon>
    </lineage>
</organism>
<reference evidence="2" key="2">
    <citation type="submission" date="2015-01" db="EMBL/GenBank/DDBJ databases">
        <title>Evolutionary Origins and Diversification of the Mycorrhizal Mutualists.</title>
        <authorList>
            <consortium name="DOE Joint Genome Institute"/>
            <consortium name="Mycorrhizal Genomics Consortium"/>
            <person name="Kohler A."/>
            <person name="Kuo A."/>
            <person name="Nagy L.G."/>
            <person name="Floudas D."/>
            <person name="Copeland A."/>
            <person name="Barry K.W."/>
            <person name="Cichocki N."/>
            <person name="Veneault-Fourrey C."/>
            <person name="LaButti K."/>
            <person name="Lindquist E.A."/>
            <person name="Lipzen A."/>
            <person name="Lundell T."/>
            <person name="Morin E."/>
            <person name="Murat C."/>
            <person name="Riley R."/>
            <person name="Ohm R."/>
            <person name="Sun H."/>
            <person name="Tunlid A."/>
            <person name="Henrissat B."/>
            <person name="Grigoriev I.V."/>
            <person name="Hibbett D.S."/>
            <person name="Martin F."/>
        </authorList>
    </citation>
    <scope>NUCLEOTIDE SEQUENCE [LARGE SCALE GENOMIC DNA]</scope>
    <source>
        <strain evidence="2">UH-Slu-Lm8-n1</strain>
    </source>
</reference>
<evidence type="ECO:0000313" key="1">
    <source>
        <dbReference type="EMBL" id="KIK33275.1"/>
    </source>
</evidence>
<evidence type="ECO:0000313" key="2">
    <source>
        <dbReference type="Proteomes" id="UP000054485"/>
    </source>
</evidence>
<dbReference type="Proteomes" id="UP000054485">
    <property type="component" value="Unassembled WGS sequence"/>
</dbReference>
<accession>A0A0C9Z6W6</accession>
<protein>
    <submittedName>
        <fullName evidence="1">Uncharacterized protein</fullName>
    </submittedName>
</protein>
<proteinExistence type="predicted"/>
<keyword evidence="2" id="KW-1185">Reference proteome</keyword>
<dbReference type="EMBL" id="KN835981">
    <property type="protein sequence ID" value="KIK33275.1"/>
    <property type="molecule type" value="Genomic_DNA"/>
</dbReference>
<dbReference type="HOGENOM" id="CLU_2484840_0_0_1"/>
<name>A0A0C9Z6W6_9AGAM</name>
<dbReference type="InParanoid" id="A0A0C9Z6W6"/>